<name>A0ACB0INY2_TRIPR</name>
<protein>
    <submittedName>
        <fullName evidence="1">Uncharacterized protein</fullName>
    </submittedName>
</protein>
<dbReference type="Proteomes" id="UP001177021">
    <property type="component" value="Unassembled WGS sequence"/>
</dbReference>
<keyword evidence="2" id="KW-1185">Reference proteome</keyword>
<gene>
    <name evidence="1" type="ORF">MILVUS5_LOCUS4977</name>
</gene>
<organism evidence="1 2">
    <name type="scientific">Trifolium pratense</name>
    <name type="common">Red clover</name>
    <dbReference type="NCBI Taxonomy" id="57577"/>
    <lineage>
        <taxon>Eukaryota</taxon>
        <taxon>Viridiplantae</taxon>
        <taxon>Streptophyta</taxon>
        <taxon>Embryophyta</taxon>
        <taxon>Tracheophyta</taxon>
        <taxon>Spermatophyta</taxon>
        <taxon>Magnoliopsida</taxon>
        <taxon>eudicotyledons</taxon>
        <taxon>Gunneridae</taxon>
        <taxon>Pentapetalae</taxon>
        <taxon>rosids</taxon>
        <taxon>fabids</taxon>
        <taxon>Fabales</taxon>
        <taxon>Fabaceae</taxon>
        <taxon>Papilionoideae</taxon>
        <taxon>50 kb inversion clade</taxon>
        <taxon>NPAAA clade</taxon>
        <taxon>Hologalegina</taxon>
        <taxon>IRL clade</taxon>
        <taxon>Trifolieae</taxon>
        <taxon>Trifolium</taxon>
    </lineage>
</organism>
<dbReference type="EMBL" id="CASHSV030000002">
    <property type="protein sequence ID" value="CAJ2633964.1"/>
    <property type="molecule type" value="Genomic_DNA"/>
</dbReference>
<sequence length="304" mass="33432">MDIRTSNLTNVKSTVHFSCISNQHRSHLTTKPKPTTVKMSSMTKTHNPHPYWASLHADIEAHLKHSLTIKEPLVVFEPMHHYIFTAPKTTVPALCLAACELVGGQRHHAISAASALLLMESATYTHEHLPLTDRPGPKPGPVINHVYGPNVELLTSDGIAPFGFELIARSDGGENSERILRVMVEISRAMGSGGVIEAQYRKALDGGSVGEEMCHVEGIRRVVEKYEGGLHACGAVCGGVLGGGCEEEIERLRKFGFYVGIIQGMIKRGFKEDKEVDEARNLALEELQFFKDKEVDAIKTFLNI</sequence>
<evidence type="ECO:0000313" key="1">
    <source>
        <dbReference type="EMBL" id="CAJ2633964.1"/>
    </source>
</evidence>
<accession>A0ACB0INY2</accession>
<comment type="caution">
    <text evidence="1">The sequence shown here is derived from an EMBL/GenBank/DDBJ whole genome shotgun (WGS) entry which is preliminary data.</text>
</comment>
<proteinExistence type="predicted"/>
<reference evidence="1" key="1">
    <citation type="submission" date="2023-10" db="EMBL/GenBank/DDBJ databases">
        <authorList>
            <person name="Rodriguez Cubillos JULIANA M."/>
            <person name="De Vega J."/>
        </authorList>
    </citation>
    <scope>NUCLEOTIDE SEQUENCE</scope>
</reference>
<evidence type="ECO:0000313" key="2">
    <source>
        <dbReference type="Proteomes" id="UP001177021"/>
    </source>
</evidence>